<dbReference type="PANTHER" id="PTHR30466">
    <property type="entry name" value="FLAVIN REDUCTASE"/>
    <property type="match status" value="1"/>
</dbReference>
<reference evidence="4" key="1">
    <citation type="journal article" date="2019" name="Int. J. Syst. Evol. Microbiol.">
        <title>The Global Catalogue of Microorganisms (GCM) 10K type strain sequencing project: providing services to taxonomists for standard genome sequencing and annotation.</title>
        <authorList>
            <consortium name="The Broad Institute Genomics Platform"/>
            <consortium name="The Broad Institute Genome Sequencing Center for Infectious Disease"/>
            <person name="Wu L."/>
            <person name="Ma J."/>
        </authorList>
    </citation>
    <scope>NUCLEOTIDE SEQUENCE [LARGE SCALE GENOMIC DNA]</scope>
    <source>
        <strain evidence="4">ZS-35-S2</strain>
    </source>
</reference>
<dbReference type="SMART" id="SM00903">
    <property type="entry name" value="Flavin_Reduct"/>
    <property type="match status" value="1"/>
</dbReference>
<feature type="domain" description="Flavin reductase like" evidence="2">
    <location>
        <begin position="1"/>
        <end position="149"/>
    </location>
</feature>
<dbReference type="RefSeq" id="WP_209736532.1">
    <property type="nucleotide sequence ID" value="NZ_CP072611.1"/>
</dbReference>
<gene>
    <name evidence="3" type="ORF">ACFSKQ_13770</name>
</gene>
<keyword evidence="4" id="KW-1185">Reference proteome</keyword>
<dbReference type="EMBL" id="JBHUIJ010000019">
    <property type="protein sequence ID" value="MFD2238518.1"/>
    <property type="molecule type" value="Genomic_DNA"/>
</dbReference>
<dbReference type="InterPro" id="IPR002563">
    <property type="entry name" value="Flavin_Rdtase-like_dom"/>
</dbReference>
<organism evidence="3 4">
    <name type="scientific">Aureimonas populi</name>
    <dbReference type="NCBI Taxonomy" id="1701758"/>
    <lineage>
        <taxon>Bacteria</taxon>
        <taxon>Pseudomonadati</taxon>
        <taxon>Pseudomonadota</taxon>
        <taxon>Alphaproteobacteria</taxon>
        <taxon>Hyphomicrobiales</taxon>
        <taxon>Aurantimonadaceae</taxon>
        <taxon>Aureimonas</taxon>
    </lineage>
</organism>
<dbReference type="InterPro" id="IPR012349">
    <property type="entry name" value="Split_barrel_FMN-bd"/>
</dbReference>
<protein>
    <submittedName>
        <fullName evidence="3">Flavin reductase</fullName>
    </submittedName>
</protein>
<name>A0ABW5CP24_9HYPH</name>
<proteinExistence type="predicted"/>
<evidence type="ECO:0000259" key="2">
    <source>
        <dbReference type="SMART" id="SM00903"/>
    </source>
</evidence>
<evidence type="ECO:0000313" key="3">
    <source>
        <dbReference type="EMBL" id="MFD2238518.1"/>
    </source>
</evidence>
<keyword evidence="1" id="KW-0560">Oxidoreductase</keyword>
<accession>A0ABW5CP24</accession>
<dbReference type="InterPro" id="IPR050268">
    <property type="entry name" value="NADH-dep_flavin_reductase"/>
</dbReference>
<dbReference type="Pfam" id="PF01613">
    <property type="entry name" value="Flavin_Reduct"/>
    <property type="match status" value="1"/>
</dbReference>
<evidence type="ECO:0000313" key="4">
    <source>
        <dbReference type="Proteomes" id="UP001597371"/>
    </source>
</evidence>
<sequence>MSHFAAAVHLITTDGPAGRRGVTATSVCSVSDAPATLLVCLNLSSPLNDRFEANGVFAVNMLSAEAEPVARIFSGQGGLEPEARFASARWSTLSTGSPVLESGALASFDCRLVDSRIVATHRVLIGEVVAIRQGEPASSLLYRDRRYRTL</sequence>
<dbReference type="Proteomes" id="UP001597371">
    <property type="component" value="Unassembled WGS sequence"/>
</dbReference>
<dbReference type="PANTHER" id="PTHR30466:SF1">
    <property type="entry name" value="FMN REDUCTASE (NADH) RUTF"/>
    <property type="match status" value="1"/>
</dbReference>
<dbReference type="Gene3D" id="2.30.110.10">
    <property type="entry name" value="Electron Transport, Fmn-binding Protein, Chain A"/>
    <property type="match status" value="1"/>
</dbReference>
<evidence type="ECO:0000256" key="1">
    <source>
        <dbReference type="ARBA" id="ARBA00023002"/>
    </source>
</evidence>
<comment type="caution">
    <text evidence="3">The sequence shown here is derived from an EMBL/GenBank/DDBJ whole genome shotgun (WGS) entry which is preliminary data.</text>
</comment>
<dbReference type="SUPFAM" id="SSF50475">
    <property type="entry name" value="FMN-binding split barrel"/>
    <property type="match status" value="1"/>
</dbReference>